<dbReference type="Gene3D" id="2.60.40.10">
    <property type="entry name" value="Immunoglobulins"/>
    <property type="match status" value="3"/>
</dbReference>
<keyword evidence="1" id="KW-1133">Transmembrane helix</keyword>
<evidence type="ECO:0008006" key="4">
    <source>
        <dbReference type="Google" id="ProtNLM"/>
    </source>
</evidence>
<gene>
    <name evidence="2" type="ORF">SBA5_30164</name>
</gene>
<evidence type="ECO:0000256" key="1">
    <source>
        <dbReference type="SAM" id="Phobius"/>
    </source>
</evidence>
<feature type="transmembrane region" description="Helical" evidence="1">
    <location>
        <begin position="362"/>
        <end position="380"/>
    </location>
</feature>
<dbReference type="OrthoDB" id="9762009at2"/>
<keyword evidence="1" id="KW-0812">Transmembrane</keyword>
<dbReference type="EMBL" id="OKRB01000086">
    <property type="protein sequence ID" value="SPE20959.1"/>
    <property type="molecule type" value="Genomic_DNA"/>
</dbReference>
<proteinExistence type="predicted"/>
<feature type="transmembrane region" description="Helical" evidence="1">
    <location>
        <begin position="387"/>
        <end position="407"/>
    </location>
</feature>
<name>A0A2N9LCD8_9BACT</name>
<dbReference type="NCBIfam" id="NF012200">
    <property type="entry name" value="choice_anch_D"/>
    <property type="match status" value="3"/>
</dbReference>
<dbReference type="InterPro" id="IPR013783">
    <property type="entry name" value="Ig-like_fold"/>
</dbReference>
<keyword evidence="1" id="KW-0472">Membrane</keyword>
<evidence type="ECO:0000313" key="3">
    <source>
        <dbReference type="Proteomes" id="UP000239735"/>
    </source>
</evidence>
<sequence>MPLTSISISATAQFQESSTCGTQLAAGAVCTISVQFAPTQVGAISGTLTISDALRTQTVALSGTGLAPPAFIANPTSLTFTNQQPGVPSTPQTLTITNSGGASMANIGFQITGAAAASYSLAATTCGALLASGTSCTVQIVFTPGATGAIAATLAISSSTFGVTAISVPLNGSGQLASGLATNPSQLTFPVVAAGQSSTAQAVTVTNSSNYAISSVTVAAAAPFSITQNTCTGAMAAGANCTASVVFQPGAGGSASGALTVTSASVGAPATVALSGTGFDFAVSVSGPSSLTVARGQQATYTMVISPSGTSGAFTFTCGTLPSNALCFFNPTTESLGAGVQGNVAVQISTANGSQVRAERPLFWRSLPLACGLILLPFAVRRRRRVFLPVLLAAILTIGVTSCASSGGGGGSSGQGGGSGTPTGTYTIPVNVTSTGITHSFSVTLTVD</sequence>
<dbReference type="AlphaFoldDB" id="A0A2N9LCD8"/>
<dbReference type="Proteomes" id="UP000239735">
    <property type="component" value="Unassembled WGS sequence"/>
</dbReference>
<organism evidence="2 3">
    <name type="scientific">Candidatus Sulfuritelmatomonas gaucii</name>
    <dbReference type="NCBI Taxonomy" id="2043161"/>
    <lineage>
        <taxon>Bacteria</taxon>
        <taxon>Pseudomonadati</taxon>
        <taxon>Acidobacteriota</taxon>
        <taxon>Terriglobia</taxon>
        <taxon>Terriglobales</taxon>
        <taxon>Acidobacteriaceae</taxon>
        <taxon>Candidatus Sulfuritelmatomonas</taxon>
    </lineage>
</organism>
<evidence type="ECO:0000313" key="2">
    <source>
        <dbReference type="EMBL" id="SPE20959.1"/>
    </source>
</evidence>
<protein>
    <recommendedName>
        <fullName evidence="4">Abnormal spindle-like microcephaly-associated protein ASH domain-containing protein</fullName>
    </recommendedName>
</protein>
<accession>A0A2N9LCD8</accession>
<reference evidence="3" key="1">
    <citation type="submission" date="2018-02" db="EMBL/GenBank/DDBJ databases">
        <authorList>
            <person name="Hausmann B."/>
        </authorList>
    </citation>
    <scope>NUCLEOTIDE SEQUENCE [LARGE SCALE GENOMIC DNA]</scope>
    <source>
        <strain evidence="3">Peat soil MAG SbA5</strain>
    </source>
</reference>